<name>L9XJ58_9EURY</name>
<dbReference type="PROSITE" id="PS51352">
    <property type="entry name" value="THIOREDOXIN_2"/>
    <property type="match status" value="1"/>
</dbReference>
<evidence type="ECO:0000313" key="4">
    <source>
        <dbReference type="Proteomes" id="UP000011602"/>
    </source>
</evidence>
<dbReference type="eggNOG" id="arCOG06181">
    <property type="taxonomic scope" value="Archaea"/>
</dbReference>
<organism evidence="3 4">
    <name type="scientific">Natronolimnohabitans innermongolicus JCM 12255</name>
    <dbReference type="NCBI Taxonomy" id="1227499"/>
    <lineage>
        <taxon>Archaea</taxon>
        <taxon>Methanobacteriati</taxon>
        <taxon>Methanobacteriota</taxon>
        <taxon>Stenosarchaea group</taxon>
        <taxon>Halobacteria</taxon>
        <taxon>Halobacteriales</taxon>
        <taxon>Natrialbaceae</taxon>
        <taxon>Natronolimnohabitans</taxon>
    </lineage>
</organism>
<comment type="caution">
    <text evidence="3">The sequence shown here is derived from an EMBL/GenBank/DDBJ whole genome shotgun (WGS) entry which is preliminary data.</text>
</comment>
<feature type="compositionally biased region" description="Acidic residues" evidence="1">
    <location>
        <begin position="228"/>
        <end position="243"/>
    </location>
</feature>
<sequence>MKRREIVAGAGSLGILAGGVGLFRNGPPSFLTDEPESETDDDDGGPPTAQLIDADGSSAGTVSVPEAGTVTVAMFFVPACGNCQSQVSRLTAAREDLVDEYGDAVRVLALTYLSPDSLSDSELREWWSTHGGNGGVGYDDGVAGTYGAAGYPITLVIGPDGEEHWRDVAILEPSQIVREVEPVLEEAGLDDVDEEVDDDDDGGATEGEDTGADERENADENATAGAETETETGADADTNDSSA</sequence>
<evidence type="ECO:0000256" key="1">
    <source>
        <dbReference type="SAM" id="MobiDB-lite"/>
    </source>
</evidence>
<dbReference type="InterPro" id="IPR036249">
    <property type="entry name" value="Thioredoxin-like_sf"/>
</dbReference>
<dbReference type="STRING" id="1227499.C493_02146"/>
<gene>
    <name evidence="3" type="ORF">C493_02146</name>
</gene>
<dbReference type="AlphaFoldDB" id="L9XJ58"/>
<feature type="compositionally biased region" description="Acidic residues" evidence="1">
    <location>
        <begin position="185"/>
        <end position="219"/>
    </location>
</feature>
<dbReference type="SUPFAM" id="SSF52833">
    <property type="entry name" value="Thioredoxin-like"/>
    <property type="match status" value="1"/>
</dbReference>
<dbReference type="RefSeq" id="WP_007257740.1">
    <property type="nucleotide sequence ID" value="NZ_AOHZ01000011.1"/>
</dbReference>
<evidence type="ECO:0000259" key="2">
    <source>
        <dbReference type="PROSITE" id="PS51352"/>
    </source>
</evidence>
<protein>
    <submittedName>
        <fullName evidence="3">Alkyl hydroperoxide reductase/ thiol specific antioxidant/ Mal allergen</fullName>
    </submittedName>
</protein>
<proteinExistence type="predicted"/>
<dbReference type="EMBL" id="AOHZ01000011">
    <property type="protein sequence ID" value="ELY61627.1"/>
    <property type="molecule type" value="Genomic_DNA"/>
</dbReference>
<feature type="domain" description="Thioredoxin" evidence="2">
    <location>
        <begin position="39"/>
        <end position="189"/>
    </location>
</feature>
<dbReference type="Gene3D" id="3.40.30.10">
    <property type="entry name" value="Glutaredoxin"/>
    <property type="match status" value="1"/>
</dbReference>
<reference evidence="3 4" key="1">
    <citation type="journal article" date="2014" name="PLoS Genet.">
        <title>Phylogenetically driven sequencing of extremely halophilic archaea reveals strategies for static and dynamic osmo-response.</title>
        <authorList>
            <person name="Becker E.A."/>
            <person name="Seitzer P.M."/>
            <person name="Tritt A."/>
            <person name="Larsen D."/>
            <person name="Krusor M."/>
            <person name="Yao A.I."/>
            <person name="Wu D."/>
            <person name="Madern D."/>
            <person name="Eisen J.A."/>
            <person name="Darling A.E."/>
            <person name="Facciotti M.T."/>
        </authorList>
    </citation>
    <scope>NUCLEOTIDE SEQUENCE [LARGE SCALE GENOMIC DNA]</scope>
    <source>
        <strain evidence="3 4">JCM 12255</strain>
    </source>
</reference>
<evidence type="ECO:0000313" key="3">
    <source>
        <dbReference type="EMBL" id="ELY61627.1"/>
    </source>
</evidence>
<feature type="compositionally biased region" description="Acidic residues" evidence="1">
    <location>
        <begin position="33"/>
        <end position="44"/>
    </location>
</feature>
<dbReference type="Proteomes" id="UP000011602">
    <property type="component" value="Unassembled WGS sequence"/>
</dbReference>
<feature type="region of interest" description="Disordered" evidence="1">
    <location>
        <begin position="26"/>
        <end position="60"/>
    </location>
</feature>
<dbReference type="InterPro" id="IPR013766">
    <property type="entry name" value="Thioredoxin_domain"/>
</dbReference>
<feature type="region of interest" description="Disordered" evidence="1">
    <location>
        <begin position="185"/>
        <end position="243"/>
    </location>
</feature>
<dbReference type="OrthoDB" id="115386at2157"/>
<keyword evidence="4" id="KW-1185">Reference proteome</keyword>
<accession>L9XJ58</accession>